<comment type="caution">
    <text evidence="4">The sequence shown here is derived from an EMBL/GenBank/DDBJ whole genome shotgun (WGS) entry which is preliminary data.</text>
</comment>
<accession>A0ABD3MBW5</accession>
<evidence type="ECO:0000256" key="3">
    <source>
        <dbReference type="SAM" id="SignalP"/>
    </source>
</evidence>
<dbReference type="SUPFAM" id="SSF50156">
    <property type="entry name" value="PDZ domain-like"/>
    <property type="match status" value="1"/>
</dbReference>
<dbReference type="EMBL" id="JALLBG020000244">
    <property type="protein sequence ID" value="KAL3758010.1"/>
    <property type="molecule type" value="Genomic_DNA"/>
</dbReference>
<name>A0ABD3MBW5_9STRA</name>
<keyword evidence="5" id="KW-1185">Reference proteome</keyword>
<feature type="signal peptide" evidence="3">
    <location>
        <begin position="1"/>
        <end position="21"/>
    </location>
</feature>
<sequence length="668" mass="72869">MIMRQALSLLLPLLRASIVISTCQFKYDVDCNNQYSANARVTFVDPNYAASVTFHWGQENTDMGSQLYSNSSSQTYIGDFHSFGTVGEFIVGATVTFGEGSGCSGRTIHRNQTLWFEESACGRSGQGDETIVPVPTMSPVDSVETSPRPTPSEMDAASAAPTSKPSVDGPILTNMPTLKLSPSPSAKPTKKPVLNTPSPSKHAITRSPSKTQAVIPTVAPSLSVNGSMNSNPKVHTREYVVLSKMILYYMQSMDEESEQSWIDVTHKTIHGEVAAMTGIEPKKIEVDVVLARLDEIPLSRGLRMLSSMNDTVYVGTSRMAFRRRQQSLSPIEIQFNTSIKFSSERDDWDATEMVAAAFQTQKEQTKYLVDLKNENWDHFWSVERFTMEVEGEMVTEPSTVVDEGTVSVYFVVALAVGAVILLIFALATGMYCAKRKANKATKDARIALKTGQQDDRDRVGLEIETKSDTLNHPQSYFGTIRSKEDSIDDISTLGDPFMGDAFPAVMDTDNTVGESMVSSQQQLYIYGVGRSQTNCMESRMGDTTINSGSKVMMFGEDTTLEGMYQSPSGMSDATLDLITVTAPEGPLGIVLDNPLGTLPVIYAIRETSSLTGKVRVGDLLLLVDEVDCRGMSSHNVSQFLNSRSQNPARTLVIARCSGVTGLVTAEAV</sequence>
<dbReference type="Proteomes" id="UP001530293">
    <property type="component" value="Unassembled WGS sequence"/>
</dbReference>
<evidence type="ECO:0000313" key="4">
    <source>
        <dbReference type="EMBL" id="KAL3758010.1"/>
    </source>
</evidence>
<dbReference type="AlphaFoldDB" id="A0ABD3MBW5"/>
<evidence type="ECO:0000256" key="2">
    <source>
        <dbReference type="SAM" id="Phobius"/>
    </source>
</evidence>
<reference evidence="4 5" key="1">
    <citation type="submission" date="2024-10" db="EMBL/GenBank/DDBJ databases">
        <title>Updated reference genomes for cyclostephanoid diatoms.</title>
        <authorList>
            <person name="Roberts W.R."/>
            <person name="Alverson A.J."/>
        </authorList>
    </citation>
    <scope>NUCLEOTIDE SEQUENCE [LARGE SCALE GENOMIC DNA]</scope>
    <source>
        <strain evidence="4 5">AJA232-27</strain>
    </source>
</reference>
<dbReference type="InterPro" id="IPR036034">
    <property type="entry name" value="PDZ_sf"/>
</dbReference>
<protein>
    <recommendedName>
        <fullName evidence="6">PDZ domain-containing protein</fullName>
    </recommendedName>
</protein>
<feature type="region of interest" description="Disordered" evidence="1">
    <location>
        <begin position="125"/>
        <end position="212"/>
    </location>
</feature>
<feature type="transmembrane region" description="Helical" evidence="2">
    <location>
        <begin position="408"/>
        <end position="433"/>
    </location>
</feature>
<feature type="compositionally biased region" description="Low complexity" evidence="1">
    <location>
        <begin position="176"/>
        <end position="187"/>
    </location>
</feature>
<feature type="chain" id="PRO_5044850064" description="PDZ domain-containing protein" evidence="3">
    <location>
        <begin position="22"/>
        <end position="668"/>
    </location>
</feature>
<evidence type="ECO:0000313" key="5">
    <source>
        <dbReference type="Proteomes" id="UP001530293"/>
    </source>
</evidence>
<organism evidence="4 5">
    <name type="scientific">Discostella pseudostelligera</name>
    <dbReference type="NCBI Taxonomy" id="259834"/>
    <lineage>
        <taxon>Eukaryota</taxon>
        <taxon>Sar</taxon>
        <taxon>Stramenopiles</taxon>
        <taxon>Ochrophyta</taxon>
        <taxon>Bacillariophyta</taxon>
        <taxon>Coscinodiscophyceae</taxon>
        <taxon>Thalassiosirophycidae</taxon>
        <taxon>Stephanodiscales</taxon>
        <taxon>Stephanodiscaceae</taxon>
        <taxon>Discostella</taxon>
    </lineage>
</organism>
<keyword evidence="2" id="KW-0812">Transmembrane</keyword>
<evidence type="ECO:0000256" key="1">
    <source>
        <dbReference type="SAM" id="MobiDB-lite"/>
    </source>
</evidence>
<dbReference type="PANTHER" id="PTHR38909">
    <property type="entry name" value="G PROTEIN GAMMA DOMAIN-CONTAINING PROTEIN"/>
    <property type="match status" value="1"/>
</dbReference>
<proteinExistence type="predicted"/>
<gene>
    <name evidence="4" type="ORF">ACHAWU_001402</name>
</gene>
<keyword evidence="2" id="KW-1133">Transmembrane helix</keyword>
<keyword evidence="3" id="KW-0732">Signal</keyword>
<keyword evidence="2" id="KW-0472">Membrane</keyword>
<dbReference type="PANTHER" id="PTHR38909:SF1">
    <property type="entry name" value="G PROTEIN GAMMA DOMAIN-CONTAINING PROTEIN"/>
    <property type="match status" value="1"/>
</dbReference>
<evidence type="ECO:0008006" key="6">
    <source>
        <dbReference type="Google" id="ProtNLM"/>
    </source>
</evidence>